<sequence>MREFVYRRDHGLCVRCRSNVIIKIGDVVDYIIPIRVNWSRRLDPVKLQTLCLACHNQKTRDAEKAYKW</sequence>
<proteinExistence type="predicted"/>
<keyword evidence="2" id="KW-0255">Endonuclease</keyword>
<feature type="domain" description="HNH" evidence="1">
    <location>
        <begin position="13"/>
        <end position="60"/>
    </location>
</feature>
<dbReference type="InterPro" id="IPR002711">
    <property type="entry name" value="HNH"/>
</dbReference>
<protein>
    <submittedName>
        <fullName evidence="2">HNH endonuclease</fullName>
    </submittedName>
</protein>
<evidence type="ECO:0000313" key="2">
    <source>
        <dbReference type="EMBL" id="PEN91517.1"/>
    </source>
</evidence>
<comment type="caution">
    <text evidence="2">The sequence shown here is derived from an EMBL/GenBank/DDBJ whole genome shotgun (WGS) entry which is preliminary data.</text>
</comment>
<dbReference type="GO" id="GO:0008270">
    <property type="term" value="F:zinc ion binding"/>
    <property type="evidence" value="ECO:0007669"/>
    <property type="project" value="InterPro"/>
</dbReference>
<accession>A0A9X6YKS9</accession>
<evidence type="ECO:0000259" key="1">
    <source>
        <dbReference type="Pfam" id="PF01844"/>
    </source>
</evidence>
<name>A0A9X6YKS9_BACCE</name>
<dbReference type="AlphaFoldDB" id="A0A9X6YKS9"/>
<keyword evidence="2" id="KW-0378">Hydrolase</keyword>
<dbReference type="Proteomes" id="UP000220691">
    <property type="component" value="Unassembled WGS sequence"/>
</dbReference>
<dbReference type="GO" id="GO:0004519">
    <property type="term" value="F:endonuclease activity"/>
    <property type="evidence" value="ECO:0007669"/>
    <property type="project" value="UniProtKB-KW"/>
</dbReference>
<evidence type="ECO:0000313" key="3">
    <source>
        <dbReference type="Proteomes" id="UP000220691"/>
    </source>
</evidence>
<organism evidence="2 3">
    <name type="scientific">Bacillus cereus</name>
    <dbReference type="NCBI Taxonomy" id="1396"/>
    <lineage>
        <taxon>Bacteria</taxon>
        <taxon>Bacillati</taxon>
        <taxon>Bacillota</taxon>
        <taxon>Bacilli</taxon>
        <taxon>Bacillales</taxon>
        <taxon>Bacillaceae</taxon>
        <taxon>Bacillus</taxon>
        <taxon>Bacillus cereus group</taxon>
    </lineage>
</organism>
<dbReference type="GO" id="GO:0003676">
    <property type="term" value="F:nucleic acid binding"/>
    <property type="evidence" value="ECO:0007669"/>
    <property type="project" value="InterPro"/>
</dbReference>
<dbReference type="EMBL" id="NUAN01000140">
    <property type="protein sequence ID" value="PEN91517.1"/>
    <property type="molecule type" value="Genomic_DNA"/>
</dbReference>
<dbReference type="Pfam" id="PF01844">
    <property type="entry name" value="HNH"/>
    <property type="match status" value="1"/>
</dbReference>
<reference evidence="2 3" key="1">
    <citation type="submission" date="2017-09" db="EMBL/GenBank/DDBJ databases">
        <title>Large-scale bioinformatics analysis of Bacillus genomes uncovers conserved roles of natural products in bacterial physiology.</title>
        <authorList>
            <consortium name="Agbiome Team Llc"/>
            <person name="Bleich R.M."/>
            <person name="Kirk G.J."/>
            <person name="Santa Maria K.C."/>
            <person name="Allen S.E."/>
            <person name="Farag S."/>
            <person name="Shank E.A."/>
            <person name="Bowers A."/>
        </authorList>
    </citation>
    <scope>NUCLEOTIDE SEQUENCE [LARGE SCALE GENOMIC DNA]</scope>
    <source>
        <strain evidence="2 3">AFS027647</strain>
    </source>
</reference>
<keyword evidence="2" id="KW-0540">Nuclease</keyword>
<gene>
    <name evidence="2" type="ORF">CN553_20895</name>
</gene>